<dbReference type="InterPro" id="IPR008274">
    <property type="entry name" value="AldOxase/xan_DH_MoCoBD1"/>
</dbReference>
<dbReference type="GO" id="GO:0005506">
    <property type="term" value="F:iron ion binding"/>
    <property type="evidence" value="ECO:0007669"/>
    <property type="project" value="InterPro"/>
</dbReference>
<gene>
    <name evidence="2" type="ordered locus">Dtox_0934</name>
</gene>
<dbReference type="STRING" id="485916.Dtox_0934"/>
<sequence length="542" mass="57868">MNEPLKVGRSIPRLDAEDKAAGREKYAADYYPEDFLVIGIKRSPYPHARVLQIDSSKAKRIPGVVAVLTHRDIAGSNQLGIIVKDQPVLARNVVRFIGDAVVLAVAENKEVLEEALAQIEVEYEPLTPLFCPQAALLENSVKVHADWQNGNILLAGKLETGNAKEALGDCAHKVRVELQLGCQEHACLETECGVAWIEDDGNMVITASTQSPFRDRLELSHALGIPPDRIRVIAPFLGGGFGRKDGVSVQAYLALAALNSNGRPVKIQLSREESIATGTKRHAAEICVELGCDTQGKLSALCCDVLMDTGAYASLGGEVLTLGMEHAGGPYRIPNVIIEGKAVYTNNVPAGAFRGFGVPQTTAGIEQAMDELAKVAGFDPLIFRLVNAVKQGERNSAGVIMTQSVGLTACLETVAACPEWKDRQNWINSAPPFTRRGVGLSAMHHAQGFGPVIPDNANAKIELDPEGCFIIYVGVADMGQGNATTYLQIAGDILGQGFDRLKMVLPDTQKALPSGSSSASRTTFTFGNAVIGAARLLSGRII</sequence>
<dbReference type="AlphaFoldDB" id="C8W360"/>
<dbReference type="InterPro" id="IPR016208">
    <property type="entry name" value="Ald_Oxase/xanthine_DH-like"/>
</dbReference>
<dbReference type="SUPFAM" id="SSF56003">
    <property type="entry name" value="Molybdenum cofactor-binding domain"/>
    <property type="match status" value="1"/>
</dbReference>
<dbReference type="Proteomes" id="UP000002217">
    <property type="component" value="Chromosome"/>
</dbReference>
<dbReference type="InterPro" id="IPR036856">
    <property type="entry name" value="Ald_Oxase/Xan_DH_a/b_sf"/>
</dbReference>
<accession>C8W360</accession>
<dbReference type="HOGENOM" id="CLU_001681_2_1_9"/>
<keyword evidence="3" id="KW-1185">Reference proteome</keyword>
<dbReference type="Gene3D" id="3.90.1170.50">
    <property type="entry name" value="Aldehyde oxidase/xanthine dehydrogenase, a/b hammerhead"/>
    <property type="match status" value="1"/>
</dbReference>
<dbReference type="RefSeq" id="WP_015756542.1">
    <property type="nucleotide sequence ID" value="NC_013216.1"/>
</dbReference>
<proteinExistence type="predicted"/>
<dbReference type="InterPro" id="IPR046867">
    <property type="entry name" value="AldOxase/xan_DH_MoCoBD2"/>
</dbReference>
<dbReference type="KEGG" id="dae:Dtox_0934"/>
<evidence type="ECO:0000313" key="3">
    <source>
        <dbReference type="Proteomes" id="UP000002217"/>
    </source>
</evidence>
<dbReference type="Pfam" id="PF02738">
    <property type="entry name" value="MoCoBD_1"/>
    <property type="match status" value="1"/>
</dbReference>
<dbReference type="PANTHER" id="PTHR11908:SF157">
    <property type="entry name" value="XANTHINE DEHYDROGENASE SUBUNIT D-RELATED"/>
    <property type="match status" value="1"/>
</dbReference>
<reference evidence="2 3" key="1">
    <citation type="journal article" date="2009" name="Stand. Genomic Sci.">
        <title>Complete genome sequence of Desulfotomaculum acetoxidans type strain (5575).</title>
        <authorList>
            <person name="Spring S."/>
            <person name="Lapidus A."/>
            <person name="Schroder M."/>
            <person name="Gleim D."/>
            <person name="Sims D."/>
            <person name="Meincke L."/>
            <person name="Glavina Del Rio T."/>
            <person name="Tice H."/>
            <person name="Copeland A."/>
            <person name="Cheng J.F."/>
            <person name="Lucas S."/>
            <person name="Chen F."/>
            <person name="Nolan M."/>
            <person name="Bruce D."/>
            <person name="Goodwin L."/>
            <person name="Pitluck S."/>
            <person name="Ivanova N."/>
            <person name="Mavromatis K."/>
            <person name="Mikhailova N."/>
            <person name="Pati A."/>
            <person name="Chen A."/>
            <person name="Palaniappan K."/>
            <person name="Land M."/>
            <person name="Hauser L."/>
            <person name="Chang Y.J."/>
            <person name="Jeffries C.D."/>
            <person name="Chain P."/>
            <person name="Saunders E."/>
            <person name="Brettin T."/>
            <person name="Detter J.C."/>
            <person name="Goker M."/>
            <person name="Bristow J."/>
            <person name="Eisen J.A."/>
            <person name="Markowitz V."/>
            <person name="Hugenholtz P."/>
            <person name="Kyrpides N.C."/>
            <person name="Klenk H.P."/>
            <person name="Han C."/>
        </authorList>
    </citation>
    <scope>NUCLEOTIDE SEQUENCE [LARGE SCALE GENOMIC DNA]</scope>
    <source>
        <strain evidence="3">ATCC 49208 / DSM 771 / VKM B-1644</strain>
    </source>
</reference>
<dbReference type="InterPro" id="IPR037165">
    <property type="entry name" value="AldOxase/xan_DH_Mopterin-bd_sf"/>
</dbReference>
<dbReference type="Gene3D" id="3.30.365.10">
    <property type="entry name" value="Aldehyde oxidase/xanthine dehydrogenase, molybdopterin binding domain"/>
    <property type="match status" value="4"/>
</dbReference>
<dbReference type="OrthoDB" id="41753at2"/>
<feature type="domain" description="Aldehyde oxidase/xanthine dehydrogenase a/b hammerhead" evidence="1">
    <location>
        <begin position="21"/>
        <end position="127"/>
    </location>
</feature>
<dbReference type="GO" id="GO:0016491">
    <property type="term" value="F:oxidoreductase activity"/>
    <property type="evidence" value="ECO:0007669"/>
    <property type="project" value="InterPro"/>
</dbReference>
<dbReference type="InterPro" id="IPR000674">
    <property type="entry name" value="Ald_Oxase/Xan_DH_a/b"/>
</dbReference>
<name>C8W360_DESAS</name>
<dbReference type="Pfam" id="PF20256">
    <property type="entry name" value="MoCoBD_2"/>
    <property type="match status" value="1"/>
</dbReference>
<dbReference type="PANTHER" id="PTHR11908">
    <property type="entry name" value="XANTHINE DEHYDROGENASE"/>
    <property type="match status" value="1"/>
</dbReference>
<protein>
    <submittedName>
        <fullName evidence="2">Aldehyde oxidase and xanthine dehydrogenase molybdopterin binding</fullName>
    </submittedName>
</protein>
<dbReference type="SUPFAM" id="SSF54665">
    <property type="entry name" value="CO dehydrogenase molybdoprotein N-domain-like"/>
    <property type="match status" value="1"/>
</dbReference>
<dbReference type="eggNOG" id="COG1529">
    <property type="taxonomic scope" value="Bacteria"/>
</dbReference>
<dbReference type="EMBL" id="CP001720">
    <property type="protein sequence ID" value="ACV61827.1"/>
    <property type="molecule type" value="Genomic_DNA"/>
</dbReference>
<organism evidence="2 3">
    <name type="scientific">Desulfofarcimen acetoxidans (strain ATCC 49208 / DSM 771 / KCTC 5769 / VKM B-1644 / 5575)</name>
    <name type="common">Desulfotomaculum acetoxidans</name>
    <dbReference type="NCBI Taxonomy" id="485916"/>
    <lineage>
        <taxon>Bacteria</taxon>
        <taxon>Bacillati</taxon>
        <taxon>Bacillota</taxon>
        <taxon>Clostridia</taxon>
        <taxon>Eubacteriales</taxon>
        <taxon>Peptococcaceae</taxon>
        <taxon>Desulfofarcimen</taxon>
    </lineage>
</organism>
<evidence type="ECO:0000313" key="2">
    <source>
        <dbReference type="EMBL" id="ACV61827.1"/>
    </source>
</evidence>
<dbReference type="Pfam" id="PF01315">
    <property type="entry name" value="Ald_Xan_dh_C"/>
    <property type="match status" value="1"/>
</dbReference>
<evidence type="ECO:0000259" key="1">
    <source>
        <dbReference type="SMART" id="SM01008"/>
    </source>
</evidence>
<dbReference type="SMART" id="SM01008">
    <property type="entry name" value="Ald_Xan_dh_C"/>
    <property type="match status" value="1"/>
</dbReference>